<dbReference type="Gene3D" id="1.10.10.60">
    <property type="entry name" value="Homeodomain-like"/>
    <property type="match status" value="1"/>
</dbReference>
<dbReference type="RefSeq" id="WP_044883721.1">
    <property type="nucleotide sequence ID" value="NZ_JYFN01000005.1"/>
</dbReference>
<accession>A0A0D8BKP9</accession>
<dbReference type="InterPro" id="IPR018060">
    <property type="entry name" value="HTH_AraC"/>
</dbReference>
<evidence type="ECO:0000256" key="1">
    <source>
        <dbReference type="ARBA" id="ARBA00023015"/>
    </source>
</evidence>
<proteinExistence type="predicted"/>
<evidence type="ECO:0000313" key="5">
    <source>
        <dbReference type="EMBL" id="KJE24574.1"/>
    </source>
</evidence>
<dbReference type="Pfam" id="PF12833">
    <property type="entry name" value="HTH_18"/>
    <property type="match status" value="1"/>
</dbReference>
<dbReference type="SUPFAM" id="SSF46689">
    <property type="entry name" value="Homeodomain-like"/>
    <property type="match status" value="2"/>
</dbReference>
<feature type="domain" description="HTH araC/xylS-type" evidence="4">
    <location>
        <begin position="211"/>
        <end position="309"/>
    </location>
</feature>
<dbReference type="SUPFAM" id="SSF52317">
    <property type="entry name" value="Class I glutamine amidotransferase-like"/>
    <property type="match status" value="1"/>
</dbReference>
<dbReference type="InterPro" id="IPR002818">
    <property type="entry name" value="DJ-1/PfpI"/>
</dbReference>
<protein>
    <submittedName>
        <fullName evidence="5">Transcriptional regulator, AraC family with amidase-like domain</fullName>
    </submittedName>
</protein>
<dbReference type="PATRIC" id="fig|1502723.3.peg.4201"/>
<dbReference type="GO" id="GO:0043565">
    <property type="term" value="F:sequence-specific DNA binding"/>
    <property type="evidence" value="ECO:0007669"/>
    <property type="project" value="InterPro"/>
</dbReference>
<dbReference type="Proteomes" id="UP000032545">
    <property type="component" value="Unassembled WGS sequence"/>
</dbReference>
<name>A0A0D8BKP9_9ACTN</name>
<dbReference type="PROSITE" id="PS00041">
    <property type="entry name" value="HTH_ARAC_FAMILY_1"/>
    <property type="match status" value="1"/>
</dbReference>
<reference evidence="6" key="1">
    <citation type="submission" date="2015-02" db="EMBL/GenBank/DDBJ databases">
        <title>Draft Genome of Frankia sp. CpI1-S.</title>
        <authorList>
            <person name="Oshone R.T."/>
            <person name="Ngom M."/>
            <person name="Ghodhbane-Gtari F."/>
            <person name="Gtari M."/>
            <person name="Morris K."/>
            <person name="Thomas K."/>
            <person name="Sen A."/>
            <person name="Tisa L.S."/>
        </authorList>
    </citation>
    <scope>NUCLEOTIDE SEQUENCE [LARGE SCALE GENOMIC DNA]</scope>
    <source>
        <strain evidence="6">CpI1-S</strain>
    </source>
</reference>
<dbReference type="SMART" id="SM00342">
    <property type="entry name" value="HTH_ARAC"/>
    <property type="match status" value="1"/>
</dbReference>
<dbReference type="OrthoDB" id="3992151at2"/>
<dbReference type="EMBL" id="JYFN01000005">
    <property type="protein sequence ID" value="KJE24574.1"/>
    <property type="molecule type" value="Genomic_DNA"/>
</dbReference>
<keyword evidence="3" id="KW-0804">Transcription</keyword>
<dbReference type="InterPro" id="IPR018062">
    <property type="entry name" value="HTH_AraC-typ_CS"/>
</dbReference>
<evidence type="ECO:0000259" key="4">
    <source>
        <dbReference type="PROSITE" id="PS01124"/>
    </source>
</evidence>
<dbReference type="PANTHER" id="PTHR43130">
    <property type="entry name" value="ARAC-FAMILY TRANSCRIPTIONAL REGULATOR"/>
    <property type="match status" value="1"/>
</dbReference>
<dbReference type="InterPro" id="IPR052158">
    <property type="entry name" value="INH-QAR"/>
</dbReference>
<comment type="caution">
    <text evidence="5">The sequence shown here is derived from an EMBL/GenBank/DDBJ whole genome shotgun (WGS) entry which is preliminary data.</text>
</comment>
<sequence length="366" mass="38700">MHVVAVLAMDDVVPSDLATPLDIFGRTRLADGRPAYEVRLCAANAEVTTGAFALRAPWRLDALTAADTVIVPGCDDPATEPDVEVLDALRTAAAGGARLASICAGAFVLAAAGLLDGLRATTHWIAAAELARRHPAVDVDPNVLFIDNGQILTSAGAAAGMDLCLHMVRRDHGTAVAAETARMSVMPLQRDGGQAQFIAREQPPPDGTELEPLLHWLTANVHRELTLADIAAHAMVSTRTLNRRFREQTGLTPVAWLQRSRLRRAQYLLETTCHPVEAIAAQVGFGSPAAFREQFRRLVGTSPRAYRRTFGGGTPAPSARTVEAARSAGTAGTAGTAVTGMARSAVLVADAPTPMGHRSRTPHSAR</sequence>
<keyword evidence="1" id="KW-0805">Transcription regulation</keyword>
<keyword evidence="6" id="KW-1185">Reference proteome</keyword>
<dbReference type="AlphaFoldDB" id="A0A0D8BKP9"/>
<evidence type="ECO:0000313" key="6">
    <source>
        <dbReference type="Proteomes" id="UP000032545"/>
    </source>
</evidence>
<dbReference type="PANTHER" id="PTHR43130:SF3">
    <property type="entry name" value="HTH-TYPE TRANSCRIPTIONAL REGULATOR RV1931C"/>
    <property type="match status" value="1"/>
</dbReference>
<dbReference type="InterPro" id="IPR009057">
    <property type="entry name" value="Homeodomain-like_sf"/>
</dbReference>
<evidence type="ECO:0000256" key="3">
    <source>
        <dbReference type="ARBA" id="ARBA00023163"/>
    </source>
</evidence>
<dbReference type="InterPro" id="IPR029062">
    <property type="entry name" value="Class_I_gatase-like"/>
</dbReference>
<gene>
    <name evidence="5" type="ORF">FF36_00948</name>
</gene>
<dbReference type="PROSITE" id="PS01124">
    <property type="entry name" value="HTH_ARAC_FAMILY_2"/>
    <property type="match status" value="1"/>
</dbReference>
<evidence type="ECO:0000256" key="2">
    <source>
        <dbReference type="ARBA" id="ARBA00023125"/>
    </source>
</evidence>
<reference evidence="5 6" key="2">
    <citation type="journal article" date="2016" name="Genome Announc.">
        <title>Permanent Draft Genome Sequences for Two Variants of Frankia sp. Strain CpI1, the First Frankia Strain Isolated from Root Nodules of Comptonia peregrina.</title>
        <authorList>
            <person name="Oshone R."/>
            <person name="Hurst S.G.IV."/>
            <person name="Abebe-Akele F."/>
            <person name="Simpson S."/>
            <person name="Morris K."/>
            <person name="Thomas W.K."/>
            <person name="Tisa L.S."/>
        </authorList>
    </citation>
    <scope>NUCLEOTIDE SEQUENCE [LARGE SCALE GENOMIC DNA]</scope>
    <source>
        <strain evidence="6">CpI1-S</strain>
    </source>
</reference>
<keyword evidence="2" id="KW-0238">DNA-binding</keyword>
<dbReference type="GO" id="GO:0003700">
    <property type="term" value="F:DNA-binding transcription factor activity"/>
    <property type="evidence" value="ECO:0007669"/>
    <property type="project" value="InterPro"/>
</dbReference>
<dbReference type="CDD" id="cd03137">
    <property type="entry name" value="GATase1_AraC_1"/>
    <property type="match status" value="1"/>
</dbReference>
<dbReference type="Pfam" id="PF01965">
    <property type="entry name" value="DJ-1_PfpI"/>
    <property type="match status" value="1"/>
</dbReference>
<organism evidence="5 6">
    <name type="scientific">Frankia torreyi</name>
    <dbReference type="NCBI Taxonomy" id="1856"/>
    <lineage>
        <taxon>Bacteria</taxon>
        <taxon>Bacillati</taxon>
        <taxon>Actinomycetota</taxon>
        <taxon>Actinomycetes</taxon>
        <taxon>Frankiales</taxon>
        <taxon>Frankiaceae</taxon>
        <taxon>Frankia</taxon>
    </lineage>
</organism>
<dbReference type="Gene3D" id="3.40.50.880">
    <property type="match status" value="1"/>
</dbReference>